<name>A0A0G3BL27_9BURK</name>
<dbReference type="EMBL" id="CP011371">
    <property type="protein sequence ID" value="AKJ30154.1"/>
    <property type="molecule type" value="Genomic_DNA"/>
</dbReference>
<dbReference type="KEGG" id="pbh:AAW51_3463"/>
<dbReference type="Proteomes" id="UP000035352">
    <property type="component" value="Chromosome"/>
</dbReference>
<organism evidence="2 3">
    <name type="scientific">Caldimonas brevitalea</name>
    <dbReference type="NCBI Taxonomy" id="413882"/>
    <lineage>
        <taxon>Bacteria</taxon>
        <taxon>Pseudomonadati</taxon>
        <taxon>Pseudomonadota</taxon>
        <taxon>Betaproteobacteria</taxon>
        <taxon>Burkholderiales</taxon>
        <taxon>Sphaerotilaceae</taxon>
        <taxon>Caldimonas</taxon>
    </lineage>
</organism>
<keyword evidence="3" id="KW-1185">Reference proteome</keyword>
<evidence type="ECO:0000313" key="2">
    <source>
        <dbReference type="EMBL" id="AKJ30154.1"/>
    </source>
</evidence>
<feature type="compositionally biased region" description="Low complexity" evidence="1">
    <location>
        <begin position="109"/>
        <end position="119"/>
    </location>
</feature>
<protein>
    <submittedName>
        <fullName evidence="2">Uncharacterized protein</fullName>
    </submittedName>
</protein>
<gene>
    <name evidence="2" type="ORF">AAW51_3463</name>
</gene>
<reference evidence="2 3" key="1">
    <citation type="submission" date="2015-05" db="EMBL/GenBank/DDBJ databases">
        <authorList>
            <person name="Tang B."/>
            <person name="Yu Y."/>
        </authorList>
    </citation>
    <scope>NUCLEOTIDE SEQUENCE [LARGE SCALE GENOMIC DNA]</scope>
    <source>
        <strain evidence="2 3">DSM 7029</strain>
    </source>
</reference>
<sequence length="141" mass="16156">MQTLDQPSQPRVWRGEGGNKVCRHVVRRYRQRYHDGDGRDDRCAAKQRRESAMFLSRRRRMASRLPRVGPGRRAQGHLHTVHPADVGDRNIASVSCLGGQQGHKRLEQHQQSQGPQQHGTPRMRQAQVLQGMGREGHGQRF</sequence>
<feature type="region of interest" description="Disordered" evidence="1">
    <location>
        <begin position="63"/>
        <end position="124"/>
    </location>
</feature>
<proteinExistence type="predicted"/>
<evidence type="ECO:0000256" key="1">
    <source>
        <dbReference type="SAM" id="MobiDB-lite"/>
    </source>
</evidence>
<dbReference type="AlphaFoldDB" id="A0A0G3BL27"/>
<evidence type="ECO:0000313" key="3">
    <source>
        <dbReference type="Proteomes" id="UP000035352"/>
    </source>
</evidence>
<accession>A0A0G3BL27</accession>